<dbReference type="InterPro" id="IPR036873">
    <property type="entry name" value="Rhodanese-like_dom_sf"/>
</dbReference>
<feature type="transmembrane region" description="Helical" evidence="1">
    <location>
        <begin position="12"/>
        <end position="30"/>
    </location>
</feature>
<dbReference type="RefSeq" id="WP_039611887.1">
    <property type="nucleotide sequence ID" value="NZ_JWIC01000010.1"/>
</dbReference>
<dbReference type="PROSITE" id="PS50206">
    <property type="entry name" value="RHODANESE_3"/>
    <property type="match status" value="1"/>
</dbReference>
<evidence type="ECO:0000259" key="2">
    <source>
        <dbReference type="PROSITE" id="PS50206"/>
    </source>
</evidence>
<dbReference type="CDD" id="cd00158">
    <property type="entry name" value="RHOD"/>
    <property type="match status" value="1"/>
</dbReference>
<dbReference type="PANTHER" id="PTHR43031">
    <property type="entry name" value="FAD-DEPENDENT OXIDOREDUCTASE"/>
    <property type="match status" value="1"/>
</dbReference>
<feature type="domain" description="Rhodanese" evidence="2">
    <location>
        <begin position="50"/>
        <end position="141"/>
    </location>
</feature>
<dbReference type="Gene3D" id="3.40.250.10">
    <property type="entry name" value="Rhodanese-like domain"/>
    <property type="match status" value="1"/>
</dbReference>
<name>A0A0C1MKL8_9GAMM</name>
<comment type="caution">
    <text evidence="3">The sequence shown here is derived from an EMBL/GenBank/DDBJ whole genome shotgun (WGS) entry which is preliminary data.</text>
</comment>
<accession>A0A0C1MKL8</accession>
<proteinExistence type="predicted"/>
<protein>
    <recommendedName>
        <fullName evidence="2">Rhodanese domain-containing protein</fullName>
    </recommendedName>
</protein>
<keyword evidence="1" id="KW-0812">Transmembrane</keyword>
<evidence type="ECO:0000313" key="4">
    <source>
        <dbReference type="Proteomes" id="UP000031327"/>
    </source>
</evidence>
<dbReference type="AlphaFoldDB" id="A0A0C1MKL8"/>
<keyword evidence="1" id="KW-0472">Membrane</keyword>
<evidence type="ECO:0000313" key="3">
    <source>
        <dbReference type="EMBL" id="KID54993.1"/>
    </source>
</evidence>
<dbReference type="PANTHER" id="PTHR43031:SF18">
    <property type="entry name" value="RHODANESE-RELATED SULFURTRANSFERASES"/>
    <property type="match status" value="1"/>
</dbReference>
<reference evidence="3 4" key="1">
    <citation type="submission" date="2014-12" db="EMBL/GenBank/DDBJ databases">
        <title>Draft Genome Sequence of Pseudoalteromonas luteoviolacea HI1.</title>
        <authorList>
            <person name="Asahina A.Y."/>
            <person name="Hadfield M.G."/>
        </authorList>
    </citation>
    <scope>NUCLEOTIDE SEQUENCE [LARGE SCALE GENOMIC DNA]</scope>
    <source>
        <strain evidence="3 4">HI1</strain>
    </source>
</reference>
<dbReference type="SMART" id="SM00450">
    <property type="entry name" value="RHOD"/>
    <property type="match status" value="1"/>
</dbReference>
<dbReference type="InterPro" id="IPR001763">
    <property type="entry name" value="Rhodanese-like_dom"/>
</dbReference>
<evidence type="ECO:0000256" key="1">
    <source>
        <dbReference type="SAM" id="Phobius"/>
    </source>
</evidence>
<organism evidence="3 4">
    <name type="scientific">Pseudoalteromonas luteoviolacea</name>
    <dbReference type="NCBI Taxonomy" id="43657"/>
    <lineage>
        <taxon>Bacteria</taxon>
        <taxon>Pseudomonadati</taxon>
        <taxon>Pseudomonadota</taxon>
        <taxon>Gammaproteobacteria</taxon>
        <taxon>Alteromonadales</taxon>
        <taxon>Pseudoalteromonadaceae</taxon>
        <taxon>Pseudoalteromonas</taxon>
    </lineage>
</organism>
<sequence>MEQYITFFTNHPVLSIVWVVLAIMLVHSWYKSRFSAIRQVNPQQLTLLINREDAQVLDMRGKKDFTASRIAGAEMMNVDKAKQNDFGGLEKYKTKPIILVCNTGMTANNIAERMHQQGYEKIHVLSGGMSSWQSAGLPTTTGK</sequence>
<gene>
    <name evidence="3" type="ORF">JF50_24520</name>
</gene>
<dbReference type="SUPFAM" id="SSF52821">
    <property type="entry name" value="Rhodanese/Cell cycle control phosphatase"/>
    <property type="match status" value="1"/>
</dbReference>
<dbReference type="Pfam" id="PF00581">
    <property type="entry name" value="Rhodanese"/>
    <property type="match status" value="1"/>
</dbReference>
<dbReference type="Proteomes" id="UP000031327">
    <property type="component" value="Unassembled WGS sequence"/>
</dbReference>
<keyword evidence="1" id="KW-1133">Transmembrane helix</keyword>
<dbReference type="InterPro" id="IPR050229">
    <property type="entry name" value="GlpE_sulfurtransferase"/>
</dbReference>
<dbReference type="OrthoDB" id="9808735at2"/>
<dbReference type="EMBL" id="JWIC01000010">
    <property type="protein sequence ID" value="KID54993.1"/>
    <property type="molecule type" value="Genomic_DNA"/>
</dbReference>